<dbReference type="GO" id="GO:0003697">
    <property type="term" value="F:single-stranded DNA binding"/>
    <property type="evidence" value="ECO:0007669"/>
    <property type="project" value="UniProtKB-UniRule"/>
</dbReference>
<sequence>MAFNKRKVFTSARGVAEPYCYLAKPDFGSGDFKNERGVYKVSLTVSNDDPRCQKMIDEIVEAHEADYAARLEEYEANPPKVVKGKKPLKPYVGDMPFMDNEDGTTTFNFKCYGSFTDKKTGENKPIDLAIVDSKGKRIRGERPAISGGSELKIKYTLFPYGWSAVAGASVKLQLDSVMLIKLVEFGGGGGDDDWSDEIEEDGYEADEAQTRQRPQNDSGWDEEPEEDDEDEDEDGDF</sequence>
<reference evidence="5" key="1">
    <citation type="journal article" date="2021" name="PLoS Biol.">
        <title>Systematic exploration of Escherichia coli phage-host interactions with the BASEL phage collection.</title>
        <authorList>
            <person name="Maffei E."/>
            <person name="Shaidullina A."/>
            <person name="Burkolter M."/>
            <person name="Heyer Y."/>
            <person name="Estermann F."/>
            <person name="Druelle V."/>
            <person name="Sauer P."/>
            <person name="Willi L."/>
            <person name="Michaelis S."/>
            <person name="Hilbi H."/>
            <person name="Thaler D.S."/>
            <person name="Harms A."/>
        </authorList>
    </citation>
    <scope>NUCLEOTIDE SEQUENCE [LARGE SCALE GENOMIC DNA]</scope>
    <source>
        <strain evidence="5">Bas67</strain>
    </source>
</reference>
<accession>A0AAE7VRS8</accession>
<dbReference type="GO" id="GO:0039693">
    <property type="term" value="P:viral DNA genome replication"/>
    <property type="evidence" value="ECO:0007669"/>
    <property type="project" value="UniProtKB-UniRule"/>
</dbReference>
<keyword evidence="1" id="KW-0235">DNA replication</keyword>
<dbReference type="GO" id="GO:0006310">
    <property type="term" value="P:DNA recombination"/>
    <property type="evidence" value="ECO:0007669"/>
    <property type="project" value="UniProtKB-UniRule"/>
</dbReference>
<protein>
    <recommendedName>
        <fullName evidence="1">Single-stranded DNA-binding protein</fullName>
        <shortName evidence="1">SSB protein</shortName>
    </recommendedName>
    <alternativeName>
        <fullName evidence="1">Helix-destabilizing protein</fullName>
    </alternativeName>
</protein>
<dbReference type="GO" id="GO:0006281">
    <property type="term" value="P:DNA repair"/>
    <property type="evidence" value="ECO:0007669"/>
    <property type="project" value="UniProtKB-UniRule"/>
</dbReference>
<proteinExistence type="inferred from homology"/>
<feature type="compositionally biased region" description="Acidic residues" evidence="2">
    <location>
        <begin position="190"/>
        <end position="207"/>
    </location>
</feature>
<evidence type="ECO:0000313" key="5">
    <source>
        <dbReference type="Proteomes" id="UP000828174"/>
    </source>
</evidence>
<dbReference type="PIRSF" id="PIRSF004311">
    <property type="entry name" value="Helix_destablz_SSB_T7"/>
    <property type="match status" value="1"/>
</dbReference>
<dbReference type="InterPro" id="IPR012340">
    <property type="entry name" value="NA-bd_OB-fold"/>
</dbReference>
<gene>
    <name evidence="4" type="ORF">bas67_0021</name>
</gene>
<organism evidence="4 5">
    <name type="scientific">Escherichia phage ErnstBeyeler</name>
    <dbReference type="NCBI Taxonomy" id="2852038"/>
    <lineage>
        <taxon>Viruses</taxon>
        <taxon>Duplodnaviria</taxon>
        <taxon>Heunggongvirae</taxon>
        <taxon>Uroviricota</taxon>
        <taxon>Caudoviricetes</taxon>
        <taxon>Autographivirales</taxon>
        <taxon>Autotranscriptaviridae</taxon>
        <taxon>Studiervirinae</taxon>
        <taxon>Berlinvirus</taxon>
        <taxon>Berlinvirus ernstbeyeler</taxon>
    </lineage>
</organism>
<keyword evidence="1" id="KW-0227">DNA damage</keyword>
<dbReference type="Gene3D" id="2.40.50.140">
    <property type="entry name" value="Nucleic acid-binding proteins"/>
    <property type="match status" value="1"/>
</dbReference>
<dbReference type="Proteomes" id="UP000828174">
    <property type="component" value="Segment"/>
</dbReference>
<dbReference type="Pfam" id="PF21265">
    <property type="entry name" value="SBB_T7"/>
    <property type="match status" value="1"/>
</dbReference>
<feature type="domain" description="Single-stranded DNA-binding protein BPT7" evidence="3">
    <location>
        <begin position="14"/>
        <end position="182"/>
    </location>
</feature>
<comment type="function">
    <text evidence="1">Single-stranded DNA-binding protein that participates in viral DNA replication, formation of concatemers, recombination and repair of double-stranded breaks. Coats the lagging-strand ssDNA as the replication fork advances and stimulates the activities of viral DNA polymerase and primase/helicase. Coordinates simultaneous synthesis of leading- and lagging-strands. Together with DNA primase/helicase, promotes pairing of two homologous DNA molecules containing complementary single-stranded regions and mediates homologous DNA strand exchange. Promotes also the formation of joint molecules. Disrupts loops, hairpins and other secondary structures present on ssDNA to reduce and eliminate pausing of viral DNA polymerase at specific sites during elongation.</text>
</comment>
<dbReference type="InterPro" id="IPR049476">
    <property type="entry name" value="SBB_BPT7"/>
</dbReference>
<dbReference type="SUPFAM" id="SSF50249">
    <property type="entry name" value="Nucleic acid-binding proteins"/>
    <property type="match status" value="1"/>
</dbReference>
<keyword evidence="1" id="KW-0238">DNA-binding</keyword>
<keyword evidence="1" id="KW-1194">Viral DNA replication</keyword>
<evidence type="ECO:0000259" key="3">
    <source>
        <dbReference type="Pfam" id="PF21265"/>
    </source>
</evidence>
<evidence type="ECO:0000256" key="2">
    <source>
        <dbReference type="SAM" id="MobiDB-lite"/>
    </source>
</evidence>
<keyword evidence="1" id="KW-0233">DNA recombination</keyword>
<keyword evidence="5" id="KW-1185">Reference proteome</keyword>
<name>A0AAE7VRS8_9CAUD</name>
<keyword evidence="1" id="KW-0234">DNA repair</keyword>
<comment type="subunit">
    <text evidence="1">Homodimer. Interacts (via C-terminus) with the viral DNA polymerase. Interacts with the viral helicase/primase. Part of the replicase complex that includes the DNA polymerase, the primase/helicase and the single-stranded DNA binding protein.</text>
</comment>
<evidence type="ECO:0000313" key="4">
    <source>
        <dbReference type="EMBL" id="QXV78414.1"/>
    </source>
</evidence>
<dbReference type="InterPro" id="IPR016411">
    <property type="entry name" value="SSB_T7"/>
</dbReference>
<evidence type="ECO:0000256" key="1">
    <source>
        <dbReference type="HAMAP-Rule" id="MF_04153"/>
    </source>
</evidence>
<dbReference type="HAMAP" id="MF_04153">
    <property type="entry name" value="SSB_T7"/>
    <property type="match status" value="1"/>
</dbReference>
<dbReference type="EMBL" id="MZ501064">
    <property type="protein sequence ID" value="QXV78414.1"/>
    <property type="molecule type" value="Genomic_DNA"/>
</dbReference>
<comment type="similarity">
    <text evidence="1">Belongs to the Teseptimavirus single-stranded DNA-binding protein family.</text>
</comment>
<comment type="domain">
    <text evidence="1">The acidic C-terminus is involved in modulating the ssDNA binding properties. It is also required for dimer formation and for interactions with the viral DNA polymerase and the helicase.</text>
</comment>
<feature type="region of interest" description="Disordered" evidence="2">
    <location>
        <begin position="189"/>
        <end position="237"/>
    </location>
</feature>
<feature type="compositionally biased region" description="Acidic residues" evidence="2">
    <location>
        <begin position="219"/>
        <end position="237"/>
    </location>
</feature>